<dbReference type="InParanoid" id="A0A0C3EJZ2"/>
<protein>
    <submittedName>
        <fullName evidence="1">Uncharacterized protein</fullName>
    </submittedName>
</protein>
<name>A0A0C3EJZ2_9AGAM</name>
<dbReference type="EMBL" id="KN822009">
    <property type="protein sequence ID" value="KIM68534.1"/>
    <property type="molecule type" value="Genomic_DNA"/>
</dbReference>
<accession>A0A0C3EJZ2</accession>
<evidence type="ECO:0000313" key="1">
    <source>
        <dbReference type="EMBL" id="KIM68534.1"/>
    </source>
</evidence>
<keyword evidence="2" id="KW-1185">Reference proteome</keyword>
<gene>
    <name evidence="1" type="ORF">SCLCIDRAFT_1209362</name>
</gene>
<dbReference type="HOGENOM" id="CLU_2321742_0_0_1"/>
<sequence length="99" mass="10827">MARTHEVLNPAVPSRHLIPSGFGWRSDSLRVSSTGRESISNDVLGVQAVAPHCQCKCLEICEMHHIVVPCQVLDFALSLYGSLCIRRQPYVIVISGGPD</sequence>
<reference evidence="2" key="2">
    <citation type="submission" date="2015-01" db="EMBL/GenBank/DDBJ databases">
        <title>Evolutionary Origins and Diversification of the Mycorrhizal Mutualists.</title>
        <authorList>
            <consortium name="DOE Joint Genome Institute"/>
            <consortium name="Mycorrhizal Genomics Consortium"/>
            <person name="Kohler A."/>
            <person name="Kuo A."/>
            <person name="Nagy L.G."/>
            <person name="Floudas D."/>
            <person name="Copeland A."/>
            <person name="Barry K.W."/>
            <person name="Cichocki N."/>
            <person name="Veneault-Fourrey C."/>
            <person name="LaButti K."/>
            <person name="Lindquist E.A."/>
            <person name="Lipzen A."/>
            <person name="Lundell T."/>
            <person name="Morin E."/>
            <person name="Murat C."/>
            <person name="Riley R."/>
            <person name="Ohm R."/>
            <person name="Sun H."/>
            <person name="Tunlid A."/>
            <person name="Henrissat B."/>
            <person name="Grigoriev I.V."/>
            <person name="Hibbett D.S."/>
            <person name="Martin F."/>
        </authorList>
    </citation>
    <scope>NUCLEOTIDE SEQUENCE [LARGE SCALE GENOMIC DNA]</scope>
    <source>
        <strain evidence="2">Foug A</strain>
    </source>
</reference>
<dbReference type="AlphaFoldDB" id="A0A0C3EJZ2"/>
<organism evidence="1 2">
    <name type="scientific">Scleroderma citrinum Foug A</name>
    <dbReference type="NCBI Taxonomy" id="1036808"/>
    <lineage>
        <taxon>Eukaryota</taxon>
        <taxon>Fungi</taxon>
        <taxon>Dikarya</taxon>
        <taxon>Basidiomycota</taxon>
        <taxon>Agaricomycotina</taxon>
        <taxon>Agaricomycetes</taxon>
        <taxon>Agaricomycetidae</taxon>
        <taxon>Boletales</taxon>
        <taxon>Sclerodermatineae</taxon>
        <taxon>Sclerodermataceae</taxon>
        <taxon>Scleroderma</taxon>
    </lineage>
</organism>
<evidence type="ECO:0000313" key="2">
    <source>
        <dbReference type="Proteomes" id="UP000053989"/>
    </source>
</evidence>
<reference evidence="1 2" key="1">
    <citation type="submission" date="2014-04" db="EMBL/GenBank/DDBJ databases">
        <authorList>
            <consortium name="DOE Joint Genome Institute"/>
            <person name="Kuo A."/>
            <person name="Kohler A."/>
            <person name="Nagy L.G."/>
            <person name="Floudas D."/>
            <person name="Copeland A."/>
            <person name="Barry K.W."/>
            <person name="Cichocki N."/>
            <person name="Veneault-Fourrey C."/>
            <person name="LaButti K."/>
            <person name="Lindquist E.A."/>
            <person name="Lipzen A."/>
            <person name="Lundell T."/>
            <person name="Morin E."/>
            <person name="Murat C."/>
            <person name="Sun H."/>
            <person name="Tunlid A."/>
            <person name="Henrissat B."/>
            <person name="Grigoriev I.V."/>
            <person name="Hibbett D.S."/>
            <person name="Martin F."/>
            <person name="Nordberg H.P."/>
            <person name="Cantor M.N."/>
            <person name="Hua S.X."/>
        </authorList>
    </citation>
    <scope>NUCLEOTIDE SEQUENCE [LARGE SCALE GENOMIC DNA]</scope>
    <source>
        <strain evidence="1 2">Foug A</strain>
    </source>
</reference>
<proteinExistence type="predicted"/>
<dbReference type="Proteomes" id="UP000053989">
    <property type="component" value="Unassembled WGS sequence"/>
</dbReference>